<dbReference type="PANTHER" id="PTHR23416:SF54">
    <property type="entry name" value="ACETYLTRANSFERASE, CYSE_LACA_LPXA_NODL FAMILY (AFU_ORTHOLOGUE AFUA_2G08430)-RELATED"/>
    <property type="match status" value="1"/>
</dbReference>
<dbReference type="GeneID" id="80915223"/>
<reference evidence="4" key="1">
    <citation type="submission" date="2022-10" db="EMBL/GenBank/DDBJ databases">
        <title>Tapping the CABI collections for fungal endophytes: first genome assemblies for Collariella, Neodidymelliopsis, Ascochyta clinopodiicola, Didymella pomorum, Didymosphaeria variabile, Neocosmospora piperis and Neocucurbitaria cava.</title>
        <authorList>
            <person name="Hill R."/>
        </authorList>
    </citation>
    <scope>NUCLEOTIDE SEQUENCE</scope>
    <source>
        <strain evidence="4">IMI 356815</strain>
    </source>
</reference>
<keyword evidence="2" id="KW-0808">Transferase</keyword>
<proteinExistence type="inferred from homology"/>
<dbReference type="RefSeq" id="XP_056065724.1">
    <property type="nucleotide sequence ID" value="XM_056220421.1"/>
</dbReference>
<dbReference type="OrthoDB" id="25818at2759"/>
<dbReference type="InterPro" id="IPR051159">
    <property type="entry name" value="Hexapeptide_acetyltransf"/>
</dbReference>
<dbReference type="EMBL" id="JAPEUX010000009">
    <property type="protein sequence ID" value="KAJ4345560.1"/>
    <property type="molecule type" value="Genomic_DNA"/>
</dbReference>
<dbReference type="AlphaFoldDB" id="A0A9W8XA81"/>
<dbReference type="SUPFAM" id="SSF51161">
    <property type="entry name" value="Trimeric LpxA-like enzymes"/>
    <property type="match status" value="1"/>
</dbReference>
<dbReference type="GO" id="GO:0008374">
    <property type="term" value="F:O-acyltransferase activity"/>
    <property type="evidence" value="ECO:0007669"/>
    <property type="project" value="TreeGrafter"/>
</dbReference>
<dbReference type="SMART" id="SM01266">
    <property type="entry name" value="Mac"/>
    <property type="match status" value="1"/>
</dbReference>
<gene>
    <name evidence="4" type="ORF">N0V89_011693</name>
</gene>
<dbReference type="Proteomes" id="UP001140513">
    <property type="component" value="Unassembled WGS sequence"/>
</dbReference>
<dbReference type="GO" id="GO:0016407">
    <property type="term" value="F:acetyltransferase activity"/>
    <property type="evidence" value="ECO:0007669"/>
    <property type="project" value="InterPro"/>
</dbReference>
<accession>A0A9W8XA81</accession>
<evidence type="ECO:0000313" key="5">
    <source>
        <dbReference type="Proteomes" id="UP001140513"/>
    </source>
</evidence>
<dbReference type="CDD" id="cd03357">
    <property type="entry name" value="LbH_MAT_GAT"/>
    <property type="match status" value="1"/>
</dbReference>
<dbReference type="Gene3D" id="2.160.10.10">
    <property type="entry name" value="Hexapeptide repeat proteins"/>
    <property type="match status" value="1"/>
</dbReference>
<dbReference type="InterPro" id="IPR018357">
    <property type="entry name" value="Hexapep_transf_CS"/>
</dbReference>
<dbReference type="InterPro" id="IPR011004">
    <property type="entry name" value="Trimer_LpxA-like_sf"/>
</dbReference>
<protein>
    <recommendedName>
        <fullName evidence="3">Maltose/galactoside acetyltransferase domain-containing protein</fullName>
    </recommendedName>
</protein>
<name>A0A9W8XA81_9PLEO</name>
<evidence type="ECO:0000256" key="1">
    <source>
        <dbReference type="ARBA" id="ARBA00007274"/>
    </source>
</evidence>
<evidence type="ECO:0000256" key="2">
    <source>
        <dbReference type="ARBA" id="ARBA00022679"/>
    </source>
</evidence>
<comment type="similarity">
    <text evidence="1">Belongs to the transferase hexapeptide repeat family.</text>
</comment>
<sequence length="234" mass="25511">MGSVNNTLNYKAGILELKEALRGVEEYQKMLRGQQYYSFGPEMTWARRRCAIACRKYNAAEDPTRREQVAMWRNVLGNTDPLPPQAATFEEDDAQFGGDPWVEGPIRIDYGIHVTVGRDSFIGPNFLILDTCKVSIGARVLIGPNVSIYTATHPVDPAIRQGIIGPEMGKEISIGEDCWIGGGAYILPGVSIGRGVTVGAGSVVTKSVEPFTVVAGNPARVIKKLENNFKGDLR</sequence>
<dbReference type="Pfam" id="PF00132">
    <property type="entry name" value="Hexapep"/>
    <property type="match status" value="1"/>
</dbReference>
<dbReference type="Pfam" id="PF12464">
    <property type="entry name" value="Mac"/>
    <property type="match status" value="1"/>
</dbReference>
<evidence type="ECO:0000313" key="4">
    <source>
        <dbReference type="EMBL" id="KAJ4345560.1"/>
    </source>
</evidence>
<feature type="domain" description="Maltose/galactoside acetyltransferase" evidence="3">
    <location>
        <begin position="27"/>
        <end position="81"/>
    </location>
</feature>
<dbReference type="PROSITE" id="PS00101">
    <property type="entry name" value="HEXAPEP_TRANSFERASES"/>
    <property type="match status" value="1"/>
</dbReference>
<evidence type="ECO:0000259" key="3">
    <source>
        <dbReference type="SMART" id="SM01266"/>
    </source>
</evidence>
<organism evidence="4 5">
    <name type="scientific">Didymosphaeria variabile</name>
    <dbReference type="NCBI Taxonomy" id="1932322"/>
    <lineage>
        <taxon>Eukaryota</taxon>
        <taxon>Fungi</taxon>
        <taxon>Dikarya</taxon>
        <taxon>Ascomycota</taxon>
        <taxon>Pezizomycotina</taxon>
        <taxon>Dothideomycetes</taxon>
        <taxon>Pleosporomycetidae</taxon>
        <taxon>Pleosporales</taxon>
        <taxon>Massarineae</taxon>
        <taxon>Didymosphaeriaceae</taxon>
        <taxon>Didymosphaeria</taxon>
    </lineage>
</organism>
<keyword evidence="5" id="KW-1185">Reference proteome</keyword>
<dbReference type="InterPro" id="IPR024688">
    <property type="entry name" value="Mac_dom"/>
</dbReference>
<comment type="caution">
    <text evidence="4">The sequence shown here is derived from an EMBL/GenBank/DDBJ whole genome shotgun (WGS) entry which is preliminary data.</text>
</comment>
<dbReference type="PANTHER" id="PTHR23416">
    <property type="entry name" value="SIALIC ACID SYNTHASE-RELATED"/>
    <property type="match status" value="1"/>
</dbReference>
<dbReference type="InterPro" id="IPR001451">
    <property type="entry name" value="Hexapep"/>
</dbReference>